<dbReference type="PANTHER" id="PTHR43213">
    <property type="entry name" value="BIFUNCTIONAL DTTP/UTP PYROPHOSPHATASE/METHYLTRANSFERASE PROTEIN-RELATED"/>
    <property type="match status" value="1"/>
</dbReference>
<comment type="similarity">
    <text evidence="4">Belongs to the Maf family. YhdE subfamily.</text>
</comment>
<dbReference type="NCBIfam" id="TIGR00172">
    <property type="entry name" value="maf"/>
    <property type="match status" value="1"/>
</dbReference>
<evidence type="ECO:0000313" key="5">
    <source>
        <dbReference type="EMBL" id="RXR08418.1"/>
    </source>
</evidence>
<keyword evidence="4" id="KW-0963">Cytoplasm</keyword>
<keyword evidence="6" id="KW-1185">Reference proteome</keyword>
<comment type="subcellular location">
    <subcellularLocation>
        <location evidence="4">Cytoplasm</location>
    </subcellularLocation>
</comment>
<feature type="site" description="Important for substrate specificity" evidence="4">
    <location>
        <position position="10"/>
    </location>
</feature>
<dbReference type="GO" id="GO:0009117">
    <property type="term" value="P:nucleotide metabolic process"/>
    <property type="evidence" value="ECO:0007669"/>
    <property type="project" value="UniProtKB-KW"/>
</dbReference>
<evidence type="ECO:0000256" key="1">
    <source>
        <dbReference type="ARBA" id="ARBA00001968"/>
    </source>
</evidence>
<dbReference type="EC" id="3.6.1.9" evidence="4"/>
<proteinExistence type="inferred from homology"/>
<accession>A0A4V1N1I5</accession>
<dbReference type="InterPro" id="IPR029001">
    <property type="entry name" value="ITPase-like_fam"/>
</dbReference>
<comment type="function">
    <text evidence="4">Nucleoside triphosphate pyrophosphatase that hydrolyzes dTTP and UTP. May have a dual role in cell division arrest and in preventing the incorporation of modified nucleotides into cellular nucleic acids.</text>
</comment>
<protein>
    <recommendedName>
        <fullName evidence="4">dTTP/UTP pyrophosphatase</fullName>
        <shortName evidence="4">dTTPase/UTPase</shortName>
        <ecNumber evidence="4">3.6.1.9</ecNumber>
    </recommendedName>
    <alternativeName>
        <fullName evidence="4">Nucleoside triphosphate pyrophosphatase</fullName>
    </alternativeName>
    <alternativeName>
        <fullName evidence="4">Nucleotide pyrophosphatase</fullName>
        <shortName evidence="4">Nucleotide PPase</shortName>
    </alternativeName>
</protein>
<dbReference type="GO" id="GO:0005737">
    <property type="term" value="C:cytoplasm"/>
    <property type="evidence" value="ECO:0007669"/>
    <property type="project" value="UniProtKB-SubCell"/>
</dbReference>
<dbReference type="CDD" id="cd00555">
    <property type="entry name" value="Maf"/>
    <property type="match status" value="1"/>
</dbReference>
<evidence type="ECO:0000256" key="2">
    <source>
        <dbReference type="ARBA" id="ARBA00022801"/>
    </source>
</evidence>
<dbReference type="HAMAP" id="MF_00528">
    <property type="entry name" value="Maf"/>
    <property type="match status" value="1"/>
</dbReference>
<dbReference type="AlphaFoldDB" id="A0A4V1N1I5"/>
<dbReference type="GO" id="GO:0036218">
    <property type="term" value="F:dTTP diphosphatase activity"/>
    <property type="evidence" value="ECO:0007669"/>
    <property type="project" value="RHEA"/>
</dbReference>
<comment type="cofactor">
    <cofactor evidence="1 4">
        <name>a divalent metal cation</name>
        <dbReference type="ChEBI" id="CHEBI:60240"/>
    </cofactor>
</comment>
<dbReference type="SUPFAM" id="SSF52972">
    <property type="entry name" value="ITPase-like"/>
    <property type="match status" value="1"/>
</dbReference>
<dbReference type="RefSeq" id="WP_129469311.1">
    <property type="nucleotide sequence ID" value="NZ_SAWZ01000001.1"/>
</dbReference>
<gene>
    <name evidence="5" type="ORF">EPA99_00890</name>
</gene>
<dbReference type="InterPro" id="IPR003697">
    <property type="entry name" value="Maf-like"/>
</dbReference>
<dbReference type="Pfam" id="PF02545">
    <property type="entry name" value="Maf"/>
    <property type="match status" value="1"/>
</dbReference>
<dbReference type="Proteomes" id="UP000289784">
    <property type="component" value="Unassembled WGS sequence"/>
</dbReference>
<organism evidence="5 6">
    <name type="scientific">Pseudoxanthomonas composti</name>
    <dbReference type="NCBI Taxonomy" id="2137479"/>
    <lineage>
        <taxon>Bacteria</taxon>
        <taxon>Pseudomonadati</taxon>
        <taxon>Pseudomonadota</taxon>
        <taxon>Gammaproteobacteria</taxon>
        <taxon>Lysobacterales</taxon>
        <taxon>Lysobacteraceae</taxon>
        <taxon>Pseudoxanthomonas</taxon>
    </lineage>
</organism>
<feature type="site" description="Important for substrate specificity" evidence="4">
    <location>
        <position position="153"/>
    </location>
</feature>
<evidence type="ECO:0000256" key="4">
    <source>
        <dbReference type="HAMAP-Rule" id="MF_00528"/>
    </source>
</evidence>
<keyword evidence="3 4" id="KW-0546">Nucleotide metabolism</keyword>
<comment type="catalytic activity">
    <reaction evidence="4">
        <text>dTTP + H2O = dTMP + diphosphate + H(+)</text>
        <dbReference type="Rhea" id="RHEA:28534"/>
        <dbReference type="ChEBI" id="CHEBI:15377"/>
        <dbReference type="ChEBI" id="CHEBI:15378"/>
        <dbReference type="ChEBI" id="CHEBI:33019"/>
        <dbReference type="ChEBI" id="CHEBI:37568"/>
        <dbReference type="ChEBI" id="CHEBI:63528"/>
        <dbReference type="EC" id="3.6.1.9"/>
    </reaction>
</comment>
<comment type="caution">
    <text evidence="4">Lacks conserved residue(s) required for the propagation of feature annotation.</text>
</comment>
<keyword evidence="2 4" id="KW-0378">Hydrolase</keyword>
<evidence type="ECO:0000313" key="6">
    <source>
        <dbReference type="Proteomes" id="UP000289784"/>
    </source>
</evidence>
<evidence type="ECO:0000256" key="3">
    <source>
        <dbReference type="ARBA" id="ARBA00023080"/>
    </source>
</evidence>
<dbReference type="EMBL" id="SAWZ01000001">
    <property type="protein sequence ID" value="RXR08418.1"/>
    <property type="molecule type" value="Genomic_DNA"/>
</dbReference>
<comment type="caution">
    <text evidence="5">The sequence shown here is derived from an EMBL/GenBank/DDBJ whole genome shotgun (WGS) entry which is preliminary data.</text>
</comment>
<sequence length="188" mass="20308">MLYLASRSPRRAELLTRLGVAFVPLDVEVPETRQTGETPQDYVVRVARDKAQAGLALCQADVQACVLASDTEVVLDDEVFGKPADADDAQAMLARLSGRTHQVMTSVWLLGHQRDLSALVVSEVSFASLSSRQIADYVAGGEPMGKAGAYAIQGRAEQFVAHLSGSYSGVMGLPLYQTAQLLRQWGER</sequence>
<dbReference type="Gene3D" id="3.90.950.10">
    <property type="match status" value="1"/>
</dbReference>
<reference evidence="5 6" key="1">
    <citation type="submission" date="2019-01" db="EMBL/GenBank/DDBJ databases">
        <title>Pseudoxanthomonas composti sp. nov., isolated from compost.</title>
        <authorList>
            <person name="Yang G."/>
        </authorList>
    </citation>
    <scope>NUCLEOTIDE SEQUENCE [LARGE SCALE GENOMIC DNA]</scope>
    <source>
        <strain evidence="5 6">GSS15</strain>
    </source>
</reference>
<dbReference type="PANTHER" id="PTHR43213:SF5">
    <property type="entry name" value="BIFUNCTIONAL DTTP_UTP PYROPHOSPHATASE_METHYLTRANSFERASE PROTEIN-RELATED"/>
    <property type="match status" value="1"/>
</dbReference>
<name>A0A4V1N1I5_9GAMM</name>
<dbReference type="GO" id="GO:0036221">
    <property type="term" value="F:UTP diphosphatase activity"/>
    <property type="evidence" value="ECO:0007669"/>
    <property type="project" value="RHEA"/>
</dbReference>
<feature type="site" description="Important for substrate specificity" evidence="4">
    <location>
        <position position="71"/>
    </location>
</feature>
<comment type="catalytic activity">
    <reaction evidence="4">
        <text>UTP + H2O = UMP + diphosphate + H(+)</text>
        <dbReference type="Rhea" id="RHEA:29395"/>
        <dbReference type="ChEBI" id="CHEBI:15377"/>
        <dbReference type="ChEBI" id="CHEBI:15378"/>
        <dbReference type="ChEBI" id="CHEBI:33019"/>
        <dbReference type="ChEBI" id="CHEBI:46398"/>
        <dbReference type="ChEBI" id="CHEBI:57865"/>
        <dbReference type="EC" id="3.6.1.9"/>
    </reaction>
</comment>
<dbReference type="OrthoDB" id="9807767at2"/>
<dbReference type="PIRSF" id="PIRSF006305">
    <property type="entry name" value="Maf"/>
    <property type="match status" value="1"/>
</dbReference>
<feature type="active site" description="Proton acceptor" evidence="4">
    <location>
        <position position="70"/>
    </location>
</feature>